<dbReference type="AlphaFoldDB" id="A0A2Z6GAR5"/>
<evidence type="ECO:0000313" key="6">
    <source>
        <dbReference type="Proteomes" id="UP000033070"/>
    </source>
</evidence>
<dbReference type="GO" id="GO:0008233">
    <property type="term" value="F:peptidase activity"/>
    <property type="evidence" value="ECO:0007669"/>
    <property type="project" value="UniProtKB-KW"/>
</dbReference>
<name>A0A2Z6GAR5_9PROT</name>
<dbReference type="InterPro" id="IPR051685">
    <property type="entry name" value="Ycf3/AcsC/BcsC/TPR_MFPF"/>
</dbReference>
<dbReference type="GO" id="GO:0006508">
    <property type="term" value="P:proteolysis"/>
    <property type="evidence" value="ECO:0007669"/>
    <property type="project" value="UniProtKB-KW"/>
</dbReference>
<evidence type="ECO:0000313" key="5">
    <source>
        <dbReference type="EMBL" id="BBE50588.1"/>
    </source>
</evidence>
<keyword evidence="2 3" id="KW-0802">TPR repeat</keyword>
<dbReference type="InterPro" id="IPR019734">
    <property type="entry name" value="TPR_rpt"/>
</dbReference>
<dbReference type="PANTHER" id="PTHR44943">
    <property type="entry name" value="CELLULOSE SYNTHASE OPERON PROTEIN C"/>
    <property type="match status" value="1"/>
</dbReference>
<evidence type="ECO:0000256" key="2">
    <source>
        <dbReference type="ARBA" id="ARBA00022803"/>
    </source>
</evidence>
<dbReference type="Pfam" id="PF13432">
    <property type="entry name" value="TPR_16"/>
    <property type="match status" value="4"/>
</dbReference>
<dbReference type="PANTHER" id="PTHR44943:SF8">
    <property type="entry name" value="TPR REPEAT-CONTAINING PROTEIN MJ0263"/>
    <property type="match status" value="1"/>
</dbReference>
<feature type="repeat" description="TPR" evidence="3">
    <location>
        <begin position="426"/>
        <end position="459"/>
    </location>
</feature>
<dbReference type="PROSITE" id="PS50005">
    <property type="entry name" value="TPR"/>
    <property type="match status" value="1"/>
</dbReference>
<dbReference type="KEGG" id="fam:OYT1_ch1027"/>
<evidence type="ECO:0000256" key="4">
    <source>
        <dbReference type="SAM" id="MobiDB-lite"/>
    </source>
</evidence>
<evidence type="ECO:0000256" key="1">
    <source>
        <dbReference type="ARBA" id="ARBA00022737"/>
    </source>
</evidence>
<gene>
    <name evidence="5" type="ORF">OYT1_ch1027</name>
</gene>
<sequence length="574" mass="64667">MDFKYTAVLSALLLTACAQAPKREVEPPAPPVEKIVKEEPQPTLPNQDLTAPMLYEFMLSELASQRGHNDLAAATSYDLAKKTRDPRLAKRAAQLTFGTGQMDKALEAFRLWQELEPDSPLAQRMFVTLLVSGGRLSEAQPHIADMLVKDKPNAGRTLMQLYPMLAPYPDKTMVLDLLRDLTQPYPELPEAHYLIAQAANAKSERALALDEIRVARKLRPDWEAAVIFEALLLREQPSEAAAKLKEFLATHPDARDVRLNYARTLYEQKKWVESRIEFQKVLDNEPGNSELAFVVADISMRLGELDKAEAQLKQALEKGNKDENTLHFYLGQLNEAQQHDAEALGDYRAVKAGESLYPAQLRIAFLLNKSGKLDEAREQLHQIQPINNQQRVTVVLFEAQLLRDAQQYEATYQVLNKGLEKLPKHPDLLYETAMVADKLGKYAESEQLLRKLIQIKPDHAHAYNALGYSMLERNERIDEAVSLVEKALQIDPNDPAILDSAGWGYFRQGDLNKSLSFLRRAYAATPDPEVAGHLGEVLWMNGDKAEAEKIWDESLKANPGNAQLEATIKRVKHL</sequence>
<dbReference type="SUPFAM" id="SSF48452">
    <property type="entry name" value="TPR-like"/>
    <property type="match status" value="3"/>
</dbReference>
<dbReference type="PROSITE" id="PS51257">
    <property type="entry name" value="PROKAR_LIPOPROTEIN"/>
    <property type="match status" value="1"/>
</dbReference>
<dbReference type="STRING" id="1188319.OYT1_02296"/>
<reference evidence="5 6" key="1">
    <citation type="submission" date="2018-06" db="EMBL/GenBank/DDBJ databases">
        <title>OYT1 Genome Sequencing.</title>
        <authorList>
            <person name="Kato S."/>
            <person name="Itoh T."/>
            <person name="Ohkuma M."/>
        </authorList>
    </citation>
    <scope>NUCLEOTIDE SEQUENCE [LARGE SCALE GENOMIC DNA]</scope>
    <source>
        <strain evidence="5 6">OYT1</strain>
    </source>
</reference>
<keyword evidence="6" id="KW-1185">Reference proteome</keyword>
<keyword evidence="1" id="KW-0677">Repeat</keyword>
<protein>
    <submittedName>
        <fullName evidence="5">Beta-barrel assembly-enhancing protease</fullName>
    </submittedName>
</protein>
<accession>A0A2Z6GAR5</accession>
<dbReference type="EMBL" id="AP018738">
    <property type="protein sequence ID" value="BBE50588.1"/>
    <property type="molecule type" value="Genomic_DNA"/>
</dbReference>
<organism evidence="5 6">
    <name type="scientific">Ferriphaselus amnicola</name>
    <dbReference type="NCBI Taxonomy" id="1188319"/>
    <lineage>
        <taxon>Bacteria</taxon>
        <taxon>Pseudomonadati</taxon>
        <taxon>Pseudomonadota</taxon>
        <taxon>Betaproteobacteria</taxon>
        <taxon>Nitrosomonadales</taxon>
        <taxon>Gallionellaceae</taxon>
        <taxon>Ferriphaselus</taxon>
    </lineage>
</organism>
<evidence type="ECO:0000256" key="3">
    <source>
        <dbReference type="PROSITE-ProRule" id="PRU00339"/>
    </source>
</evidence>
<dbReference type="SMART" id="SM00028">
    <property type="entry name" value="TPR"/>
    <property type="match status" value="9"/>
</dbReference>
<keyword evidence="5" id="KW-0645">Protease</keyword>
<dbReference type="Gene3D" id="1.25.40.10">
    <property type="entry name" value="Tetratricopeptide repeat domain"/>
    <property type="match status" value="2"/>
</dbReference>
<keyword evidence="5" id="KW-0378">Hydrolase</keyword>
<dbReference type="OrthoDB" id="9766710at2"/>
<dbReference type="PROSITE" id="PS50293">
    <property type="entry name" value="TPR_REGION"/>
    <property type="match status" value="1"/>
</dbReference>
<feature type="region of interest" description="Disordered" evidence="4">
    <location>
        <begin position="22"/>
        <end position="47"/>
    </location>
</feature>
<proteinExistence type="predicted"/>
<dbReference type="RefSeq" id="WP_062627403.1">
    <property type="nucleotide sequence ID" value="NZ_AP018738.1"/>
</dbReference>
<dbReference type="Proteomes" id="UP000033070">
    <property type="component" value="Chromosome"/>
</dbReference>
<dbReference type="InterPro" id="IPR011990">
    <property type="entry name" value="TPR-like_helical_dom_sf"/>
</dbReference>